<dbReference type="Proteomes" id="UP001266099">
    <property type="component" value="Unassembled WGS sequence"/>
</dbReference>
<name>A0ABU1T488_9ACTO</name>
<evidence type="ECO:0000313" key="1">
    <source>
        <dbReference type="EMBL" id="MDR6940076.1"/>
    </source>
</evidence>
<organism evidence="1 2">
    <name type="scientific">Arcanobacterium hippocoleae</name>
    <dbReference type="NCBI Taxonomy" id="149017"/>
    <lineage>
        <taxon>Bacteria</taxon>
        <taxon>Bacillati</taxon>
        <taxon>Actinomycetota</taxon>
        <taxon>Actinomycetes</taxon>
        <taxon>Actinomycetales</taxon>
        <taxon>Actinomycetaceae</taxon>
        <taxon>Arcanobacterium</taxon>
    </lineage>
</organism>
<proteinExistence type="predicted"/>
<sequence>MRLNLNIYLCLKTQIVTADFYLSHHHLAAAPQQQILLEILRFMELKNRAGNANLAESEMAQ</sequence>
<gene>
    <name evidence="1" type="ORF">J2S36_001619</name>
</gene>
<reference evidence="1 2" key="1">
    <citation type="submission" date="2023-07" db="EMBL/GenBank/DDBJ databases">
        <title>Sequencing the genomes of 1000 actinobacteria strains.</title>
        <authorList>
            <person name="Klenk H.-P."/>
        </authorList>
    </citation>
    <scope>NUCLEOTIDE SEQUENCE [LARGE SCALE GENOMIC DNA]</scope>
    <source>
        <strain evidence="1 2">DSM 15539</strain>
    </source>
</reference>
<dbReference type="EMBL" id="JAVDUJ010000001">
    <property type="protein sequence ID" value="MDR6940076.1"/>
    <property type="molecule type" value="Genomic_DNA"/>
</dbReference>
<comment type="caution">
    <text evidence="1">The sequence shown here is derived from an EMBL/GenBank/DDBJ whole genome shotgun (WGS) entry which is preliminary data.</text>
</comment>
<keyword evidence="2" id="KW-1185">Reference proteome</keyword>
<accession>A0ABU1T488</accession>
<evidence type="ECO:0000313" key="2">
    <source>
        <dbReference type="Proteomes" id="UP001266099"/>
    </source>
</evidence>
<protein>
    <submittedName>
        <fullName evidence="1">Uncharacterized protein</fullName>
    </submittedName>
</protein>
<dbReference type="RefSeq" id="WP_309957273.1">
    <property type="nucleotide sequence ID" value="NZ_CP136414.1"/>
</dbReference>